<dbReference type="PANTHER" id="PTHR33393">
    <property type="entry name" value="POLYGLUTAMINE SYNTHESIS ACCESSORY PROTEIN RV0574C-RELATED"/>
    <property type="match status" value="1"/>
</dbReference>
<accession>A0A917JV18</accession>
<dbReference type="PANTHER" id="PTHR33393:SF11">
    <property type="entry name" value="POLYGLUTAMINE SYNTHESIS ACCESSORY PROTEIN RV0574C-RELATED"/>
    <property type="match status" value="1"/>
</dbReference>
<evidence type="ECO:0000256" key="1">
    <source>
        <dbReference type="ARBA" id="ARBA00005662"/>
    </source>
</evidence>
<dbReference type="InterPro" id="IPR052169">
    <property type="entry name" value="CW_Biosynth-Accessory"/>
</dbReference>
<proteinExistence type="inferred from homology"/>
<dbReference type="RefSeq" id="WP_188987437.1">
    <property type="nucleotide sequence ID" value="NZ_BAAAHC010000019.1"/>
</dbReference>
<reference evidence="4" key="4">
    <citation type="submission" date="2020-09" db="EMBL/GenBank/DDBJ databases">
        <authorList>
            <person name="Sun Q."/>
            <person name="Zhou Y."/>
        </authorList>
    </citation>
    <scope>NUCLEOTIDE SEQUENCE</scope>
    <source>
        <strain evidence="4">CGMCC 4.7206</strain>
    </source>
</reference>
<evidence type="ECO:0000259" key="2">
    <source>
        <dbReference type="SMART" id="SM00854"/>
    </source>
</evidence>
<reference evidence="3" key="1">
    <citation type="journal article" date="2014" name="Int. J. Syst. Evol. Microbiol.">
        <title>Complete genome of a new Firmicutes species belonging to the dominant human colonic microbiota ('Ruminococcus bicirculans') reveals two chromosomes and a selective capacity to utilize plant glucans.</title>
        <authorList>
            <consortium name="NISC Comparative Sequencing Program"/>
            <person name="Wegmann U."/>
            <person name="Louis P."/>
            <person name="Goesmann A."/>
            <person name="Henrissat B."/>
            <person name="Duncan S.H."/>
            <person name="Flint H.J."/>
        </authorList>
    </citation>
    <scope>NUCLEOTIDE SEQUENCE</scope>
    <source>
        <strain evidence="3">JCM 10664</strain>
    </source>
</reference>
<protein>
    <submittedName>
        <fullName evidence="3">CapA family protein</fullName>
    </submittedName>
    <submittedName>
        <fullName evidence="4">Capsule biosynthesis protein</fullName>
    </submittedName>
</protein>
<dbReference type="SMART" id="SM00854">
    <property type="entry name" value="PGA_cap"/>
    <property type="match status" value="1"/>
</dbReference>
<sequence length="370" mass="40712">MEPIRLFLCGDVMLGRGVDQILPHPGDPRLAESYLRDARDYVAAAEERNGPIRRPVDPAWPWGAALRALDEAAPHVRVINLESGITRSDDFAPDKGVHYRMNPANVACLTAGRPDVCNLANNHVLDFGHRGLAETLDTLSAAGLRRVGAGRDEDEARRPAVVGAPRGRVVVFGYGAATSGIPAGWAATRNRSGVNFVPELTDRWAAEITADIRERTRPGDIVVVSLHWGSNWRYHVGPDQMRFAHRLVDGGVHVVHGHSSHHPRPIEIYRDRLVLYGCGDFIDDYEGIPGYERYRDDLRLLFFASLSPAGDLVDLRMLPMQARRMRLEPASAEDAAWLCGTLARVSGRFGTDVHLADGTLVAAPRARAPR</sequence>
<evidence type="ECO:0000313" key="4">
    <source>
        <dbReference type="EMBL" id="GGI86390.1"/>
    </source>
</evidence>
<reference evidence="4 5" key="2">
    <citation type="journal article" date="2014" name="Int. J. Syst. Evol. Microbiol.">
        <title>Complete genome sequence of Corynebacterium casei LMG S-19264T (=DSM 44701T), isolated from a smear-ripened cheese.</title>
        <authorList>
            <consortium name="US DOE Joint Genome Institute (JGI-PGF)"/>
            <person name="Walter F."/>
            <person name="Albersmeier A."/>
            <person name="Kalinowski J."/>
            <person name="Ruckert C."/>
        </authorList>
    </citation>
    <scope>NUCLEOTIDE SEQUENCE [LARGE SCALE GENOMIC DNA]</scope>
    <source>
        <strain evidence="4 5">CGMCC 4.7206</strain>
    </source>
</reference>
<dbReference type="Proteomes" id="UP000597989">
    <property type="component" value="Unassembled WGS sequence"/>
</dbReference>
<comment type="similarity">
    <text evidence="1">Belongs to the CapA family.</text>
</comment>
<dbReference type="EMBL" id="BAAAHC010000019">
    <property type="protein sequence ID" value="GAA0536036.1"/>
    <property type="molecule type" value="Genomic_DNA"/>
</dbReference>
<evidence type="ECO:0000313" key="6">
    <source>
        <dbReference type="Proteomes" id="UP001500220"/>
    </source>
</evidence>
<dbReference type="InterPro" id="IPR019079">
    <property type="entry name" value="Capsule_synth_CapA"/>
</dbReference>
<dbReference type="Pfam" id="PF09587">
    <property type="entry name" value="PGA_cap"/>
    <property type="match status" value="1"/>
</dbReference>
<reference evidence="6" key="3">
    <citation type="journal article" date="2019" name="Int. J. Syst. Evol. Microbiol.">
        <title>The Global Catalogue of Microorganisms (GCM) 10K type strain sequencing project: providing services to taxonomists for standard genome sequencing and annotation.</title>
        <authorList>
            <consortium name="The Broad Institute Genomics Platform"/>
            <consortium name="The Broad Institute Genome Sequencing Center for Infectious Disease"/>
            <person name="Wu L."/>
            <person name="Ma J."/>
        </authorList>
    </citation>
    <scope>NUCLEOTIDE SEQUENCE [LARGE SCALE GENOMIC DNA]</scope>
    <source>
        <strain evidence="6">JCM 10664</strain>
    </source>
</reference>
<name>A0A917JV18_9PSEU</name>
<comment type="caution">
    <text evidence="4">The sequence shown here is derived from an EMBL/GenBank/DDBJ whole genome shotgun (WGS) entry which is preliminary data.</text>
</comment>
<dbReference type="InterPro" id="IPR029052">
    <property type="entry name" value="Metallo-depent_PP-like"/>
</dbReference>
<feature type="domain" description="Capsule synthesis protein CapA" evidence="2">
    <location>
        <begin position="5"/>
        <end position="285"/>
    </location>
</feature>
<dbReference type="SUPFAM" id="SSF56300">
    <property type="entry name" value="Metallo-dependent phosphatases"/>
    <property type="match status" value="1"/>
</dbReference>
<evidence type="ECO:0000313" key="3">
    <source>
        <dbReference type="EMBL" id="GAA0536036.1"/>
    </source>
</evidence>
<dbReference type="Gene3D" id="3.60.21.10">
    <property type="match status" value="1"/>
</dbReference>
<organism evidence="4 5">
    <name type="scientific">Saccharopolyspora thermophila</name>
    <dbReference type="NCBI Taxonomy" id="89367"/>
    <lineage>
        <taxon>Bacteria</taxon>
        <taxon>Bacillati</taxon>
        <taxon>Actinomycetota</taxon>
        <taxon>Actinomycetes</taxon>
        <taxon>Pseudonocardiales</taxon>
        <taxon>Pseudonocardiaceae</taxon>
        <taxon>Saccharopolyspora</taxon>
    </lineage>
</organism>
<dbReference type="EMBL" id="BMMT01000007">
    <property type="protein sequence ID" value="GGI86390.1"/>
    <property type="molecule type" value="Genomic_DNA"/>
</dbReference>
<gene>
    <name evidence="3" type="ORF">GCM10009545_43380</name>
    <name evidence="4" type="ORF">GCM10011581_24350</name>
</gene>
<dbReference type="CDD" id="cd07381">
    <property type="entry name" value="MPP_CapA"/>
    <property type="match status" value="1"/>
</dbReference>
<reference evidence="3" key="5">
    <citation type="submission" date="2023-12" db="EMBL/GenBank/DDBJ databases">
        <authorList>
            <person name="Sun Q."/>
            <person name="Inoue M."/>
        </authorList>
    </citation>
    <scope>NUCLEOTIDE SEQUENCE</scope>
    <source>
        <strain evidence="3">JCM 10664</strain>
    </source>
</reference>
<dbReference type="Proteomes" id="UP001500220">
    <property type="component" value="Unassembled WGS sequence"/>
</dbReference>
<dbReference type="AlphaFoldDB" id="A0A917JV18"/>
<evidence type="ECO:0000313" key="5">
    <source>
        <dbReference type="Proteomes" id="UP000597989"/>
    </source>
</evidence>
<keyword evidence="6" id="KW-1185">Reference proteome</keyword>